<reference evidence="8 9" key="1">
    <citation type="submission" date="2024-06" db="EMBL/GenBank/DDBJ databases">
        <authorList>
            <person name="Kraege A."/>
            <person name="Thomma B."/>
        </authorList>
    </citation>
    <scope>NUCLEOTIDE SEQUENCE [LARGE SCALE GENOMIC DNA]</scope>
</reference>
<dbReference type="InterPro" id="IPR045864">
    <property type="entry name" value="aa-tRNA-synth_II/BPL/LPL"/>
</dbReference>
<protein>
    <recommendedName>
        <fullName evidence="1">serine--tRNA ligase</fullName>
        <ecNumber evidence="1">6.1.1.11</ecNumber>
    </recommendedName>
    <alternativeName>
        <fullName evidence="6">Seryl-tRNA synthetase</fullName>
    </alternativeName>
</protein>
<organism evidence="8 9">
    <name type="scientific">Coccomyxa viridis</name>
    <dbReference type="NCBI Taxonomy" id="1274662"/>
    <lineage>
        <taxon>Eukaryota</taxon>
        <taxon>Viridiplantae</taxon>
        <taxon>Chlorophyta</taxon>
        <taxon>core chlorophytes</taxon>
        <taxon>Trebouxiophyceae</taxon>
        <taxon>Trebouxiophyceae incertae sedis</taxon>
        <taxon>Coccomyxaceae</taxon>
        <taxon>Coccomyxa</taxon>
    </lineage>
</organism>
<dbReference type="EMBL" id="CAXHTA020000015">
    <property type="protein sequence ID" value="CAL5226053.1"/>
    <property type="molecule type" value="Genomic_DNA"/>
</dbReference>
<feature type="domain" description="Aminoacyl-transfer RNA synthetases class-II family profile" evidence="7">
    <location>
        <begin position="1"/>
        <end position="208"/>
    </location>
</feature>
<evidence type="ECO:0000256" key="1">
    <source>
        <dbReference type="ARBA" id="ARBA00012840"/>
    </source>
</evidence>
<name>A0ABP1G5W3_9CHLO</name>
<keyword evidence="3" id="KW-0547">Nucleotide-binding</keyword>
<comment type="caution">
    <text evidence="8">The sequence shown here is derived from an EMBL/GenBank/DDBJ whole genome shotgun (WGS) entry which is preliminary data.</text>
</comment>
<dbReference type="PRINTS" id="PR00981">
    <property type="entry name" value="TRNASYNTHSER"/>
</dbReference>
<evidence type="ECO:0000256" key="4">
    <source>
        <dbReference type="ARBA" id="ARBA00022840"/>
    </source>
</evidence>
<accession>A0ABP1G5W3</accession>
<keyword evidence="4" id="KW-0067">ATP-binding</keyword>
<dbReference type="Pfam" id="PF00587">
    <property type="entry name" value="tRNA-synt_2b"/>
    <property type="match status" value="1"/>
</dbReference>
<evidence type="ECO:0000256" key="6">
    <source>
        <dbReference type="ARBA" id="ARBA00031113"/>
    </source>
</evidence>
<evidence type="ECO:0000256" key="2">
    <source>
        <dbReference type="ARBA" id="ARBA00022598"/>
    </source>
</evidence>
<sequence length="208" mass="22973">MQAPVGEEDAAVLLKTVGSKPIFSFPPQDHLALGEQHGLINFEAGARVTGAKVCRQVYALDGSDLCLTGTAEVPLGGLLMDEIIMEQQLPIRMVAFGHCFRAESGSAGSASKGLYRVHQFSKVEMFILGTEEQSERLLAELCNIEEEIFTELGLHYRMLDMPTCDLGAPAFRKIDIEAWMPGLDRFGEISSASNCTDYQARRLNIRYR</sequence>
<dbReference type="PROSITE" id="PS50862">
    <property type="entry name" value="AA_TRNA_LIGASE_II"/>
    <property type="match status" value="1"/>
</dbReference>
<dbReference type="InterPro" id="IPR006195">
    <property type="entry name" value="aa-tRNA-synth_II"/>
</dbReference>
<evidence type="ECO:0000256" key="5">
    <source>
        <dbReference type="ARBA" id="ARBA00023146"/>
    </source>
</evidence>
<dbReference type="PANTHER" id="PTHR11778">
    <property type="entry name" value="SERYL-TRNA SYNTHETASE"/>
    <property type="match status" value="1"/>
</dbReference>
<gene>
    <name evidence="8" type="primary">g8865</name>
    <name evidence="8" type="ORF">VP750_LOCUS7959</name>
</gene>
<proteinExistence type="predicted"/>
<dbReference type="InterPro" id="IPR002317">
    <property type="entry name" value="Ser-tRNA-ligase_type_1"/>
</dbReference>
<dbReference type="EC" id="6.1.1.11" evidence="1"/>
<dbReference type="Proteomes" id="UP001497392">
    <property type="component" value="Unassembled WGS sequence"/>
</dbReference>
<evidence type="ECO:0000313" key="9">
    <source>
        <dbReference type="Proteomes" id="UP001497392"/>
    </source>
</evidence>
<dbReference type="InterPro" id="IPR002314">
    <property type="entry name" value="aa-tRNA-synt_IIb"/>
</dbReference>
<evidence type="ECO:0000313" key="8">
    <source>
        <dbReference type="EMBL" id="CAL5226053.1"/>
    </source>
</evidence>
<keyword evidence="5" id="KW-0030">Aminoacyl-tRNA synthetase</keyword>
<evidence type="ECO:0000259" key="7">
    <source>
        <dbReference type="PROSITE" id="PS50862"/>
    </source>
</evidence>
<evidence type="ECO:0000256" key="3">
    <source>
        <dbReference type="ARBA" id="ARBA00022741"/>
    </source>
</evidence>
<keyword evidence="9" id="KW-1185">Reference proteome</keyword>
<dbReference type="SUPFAM" id="SSF55681">
    <property type="entry name" value="Class II aaRS and biotin synthetases"/>
    <property type="match status" value="1"/>
</dbReference>
<dbReference type="Gene3D" id="3.30.930.10">
    <property type="entry name" value="Bira Bifunctional Protein, Domain 2"/>
    <property type="match status" value="2"/>
</dbReference>
<keyword evidence="2" id="KW-0436">Ligase</keyword>